<evidence type="ECO:0000256" key="12">
    <source>
        <dbReference type="ARBA" id="ARBA00023027"/>
    </source>
</evidence>
<dbReference type="GO" id="GO:0042773">
    <property type="term" value="P:ATP synthesis coupled electron transport"/>
    <property type="evidence" value="ECO:0007669"/>
    <property type="project" value="InterPro"/>
</dbReference>
<dbReference type="GO" id="GO:0015990">
    <property type="term" value="P:electron transport coupled proton transport"/>
    <property type="evidence" value="ECO:0007669"/>
    <property type="project" value="TreeGrafter"/>
</dbReference>
<geneLocation type="mitochondrion" evidence="20"/>
<evidence type="ECO:0000256" key="5">
    <source>
        <dbReference type="ARBA" id="ARBA00021006"/>
    </source>
</evidence>
<keyword evidence="14 17" id="KW-0496">Mitochondrion</keyword>
<reference evidence="20" key="1">
    <citation type="submission" date="2016-03" db="EMBL/GenBank/DDBJ databases">
        <title>Mitogenomes of insect prey and predators.</title>
        <authorList>
            <person name="Pires Paula D."/>
            <person name="Veloso Timbo R."/>
            <person name="Togawa R."/>
        </authorList>
    </citation>
    <scope>NUCLEOTIDE SEQUENCE</scope>
</reference>
<dbReference type="EMBL" id="KU877170">
    <property type="protein sequence ID" value="ANH54440.1"/>
    <property type="molecule type" value="Genomic_DNA"/>
</dbReference>
<feature type="domain" description="NADH:ubiquinone oxidoreductase chain 4 N-terminal" evidence="19">
    <location>
        <begin position="2"/>
        <end position="100"/>
    </location>
</feature>
<accession>A0A173GHI2</accession>
<evidence type="ECO:0000256" key="17">
    <source>
        <dbReference type="RuleBase" id="RU003297"/>
    </source>
</evidence>
<evidence type="ECO:0000259" key="18">
    <source>
        <dbReference type="Pfam" id="PF00361"/>
    </source>
</evidence>
<evidence type="ECO:0000256" key="2">
    <source>
        <dbReference type="ARBA" id="ARBA00004225"/>
    </source>
</evidence>
<feature type="transmembrane region" description="Helical" evidence="17">
    <location>
        <begin position="180"/>
        <end position="200"/>
    </location>
</feature>
<keyword evidence="8 17" id="KW-0812">Transmembrane</keyword>
<keyword evidence="10 17" id="KW-0249">Electron transport</keyword>
<dbReference type="GO" id="GO:0048039">
    <property type="term" value="F:ubiquinone binding"/>
    <property type="evidence" value="ECO:0007669"/>
    <property type="project" value="TreeGrafter"/>
</dbReference>
<evidence type="ECO:0000256" key="13">
    <source>
        <dbReference type="ARBA" id="ARBA00023075"/>
    </source>
</evidence>
<name>A0A173GHI2_9CUCU</name>
<keyword evidence="15 17" id="KW-0472">Membrane</keyword>
<dbReference type="PANTHER" id="PTHR43507">
    <property type="entry name" value="NADH-UBIQUINONE OXIDOREDUCTASE CHAIN 4"/>
    <property type="match status" value="1"/>
</dbReference>
<dbReference type="GO" id="GO:0008137">
    <property type="term" value="F:NADH dehydrogenase (ubiquinone) activity"/>
    <property type="evidence" value="ECO:0007669"/>
    <property type="project" value="UniProtKB-UniRule"/>
</dbReference>
<comment type="function">
    <text evidence="17">Core subunit of the mitochondrial membrane respiratory chain NADH dehydrogenase (Complex I) which catalyzes electron transfer from NADH through the respiratory chain, using ubiquinone as an electron acceptor. Essential for the catalytic activity and assembly of complex I.</text>
</comment>
<evidence type="ECO:0000256" key="10">
    <source>
        <dbReference type="ARBA" id="ARBA00022982"/>
    </source>
</evidence>
<proteinExistence type="inferred from homology"/>
<evidence type="ECO:0000256" key="9">
    <source>
        <dbReference type="ARBA" id="ARBA00022967"/>
    </source>
</evidence>
<dbReference type="GO" id="GO:0003954">
    <property type="term" value="F:NADH dehydrogenase activity"/>
    <property type="evidence" value="ECO:0007669"/>
    <property type="project" value="TreeGrafter"/>
</dbReference>
<comment type="similarity">
    <text evidence="3 17">Belongs to the complex I subunit 4 family.</text>
</comment>
<feature type="transmembrane region" description="Helical" evidence="17">
    <location>
        <begin position="85"/>
        <end position="102"/>
    </location>
</feature>
<evidence type="ECO:0000313" key="20">
    <source>
        <dbReference type="EMBL" id="ANH54440.1"/>
    </source>
</evidence>
<keyword evidence="7 17" id="KW-0679">Respiratory chain</keyword>
<evidence type="ECO:0000256" key="11">
    <source>
        <dbReference type="ARBA" id="ARBA00022989"/>
    </source>
</evidence>
<keyword evidence="9" id="KW-1278">Translocase</keyword>
<evidence type="ECO:0000256" key="6">
    <source>
        <dbReference type="ARBA" id="ARBA00022448"/>
    </source>
</evidence>
<keyword evidence="11 17" id="KW-1133">Transmembrane helix</keyword>
<keyword evidence="13 17" id="KW-0830">Ubiquinone</keyword>
<feature type="transmembrane region" description="Helical" evidence="17">
    <location>
        <begin position="335"/>
        <end position="352"/>
    </location>
</feature>
<dbReference type="InterPro" id="IPR003918">
    <property type="entry name" value="NADH_UbQ_OxRdtase"/>
</dbReference>
<dbReference type="GO" id="GO:0031966">
    <property type="term" value="C:mitochondrial membrane"/>
    <property type="evidence" value="ECO:0007669"/>
    <property type="project" value="UniProtKB-SubCell"/>
</dbReference>
<dbReference type="PANTHER" id="PTHR43507:SF20">
    <property type="entry name" value="NADH-UBIQUINONE OXIDOREDUCTASE CHAIN 4"/>
    <property type="match status" value="1"/>
</dbReference>
<dbReference type="PRINTS" id="PR01437">
    <property type="entry name" value="NUOXDRDTASE4"/>
</dbReference>
<evidence type="ECO:0000256" key="15">
    <source>
        <dbReference type="ARBA" id="ARBA00023136"/>
    </source>
</evidence>
<evidence type="ECO:0000256" key="1">
    <source>
        <dbReference type="ARBA" id="ARBA00003257"/>
    </source>
</evidence>
<organism evidence="20">
    <name type="scientific">Cycloneda sanguinea</name>
    <dbReference type="NCBI Taxonomy" id="633097"/>
    <lineage>
        <taxon>Eukaryota</taxon>
        <taxon>Metazoa</taxon>
        <taxon>Ecdysozoa</taxon>
        <taxon>Arthropoda</taxon>
        <taxon>Hexapoda</taxon>
        <taxon>Insecta</taxon>
        <taxon>Pterygota</taxon>
        <taxon>Neoptera</taxon>
        <taxon>Endopterygota</taxon>
        <taxon>Coleoptera</taxon>
        <taxon>Polyphaga</taxon>
        <taxon>Cucujiformia</taxon>
        <taxon>Coccinelloidea</taxon>
        <taxon>Coccinellidae</taxon>
        <taxon>Coccinellinae</taxon>
        <taxon>Coccinellini</taxon>
        <taxon>Cycloneda</taxon>
    </lineage>
</organism>
<protein>
    <recommendedName>
        <fullName evidence="5 17">NADH-ubiquinone oxidoreductase chain 4</fullName>
        <ecNumber evidence="4 17">7.1.1.2</ecNumber>
    </recommendedName>
</protein>
<evidence type="ECO:0000256" key="16">
    <source>
        <dbReference type="ARBA" id="ARBA00049551"/>
    </source>
</evidence>
<dbReference type="Pfam" id="PF00361">
    <property type="entry name" value="Proton_antipo_M"/>
    <property type="match status" value="1"/>
</dbReference>
<feature type="transmembrane region" description="Helical" evidence="17">
    <location>
        <begin position="268"/>
        <end position="286"/>
    </location>
</feature>
<evidence type="ECO:0000256" key="14">
    <source>
        <dbReference type="ARBA" id="ARBA00023128"/>
    </source>
</evidence>
<dbReference type="InterPro" id="IPR001750">
    <property type="entry name" value="ND/Mrp_TM"/>
</dbReference>
<feature type="transmembrane region" description="Helical" evidence="17">
    <location>
        <begin position="53"/>
        <end position="73"/>
    </location>
</feature>
<feature type="domain" description="NADH:quinone oxidoreductase/Mrp antiporter transmembrane" evidence="18">
    <location>
        <begin position="103"/>
        <end position="386"/>
    </location>
</feature>
<dbReference type="InterPro" id="IPR000260">
    <property type="entry name" value="NADH4_N"/>
</dbReference>
<keyword evidence="6 17" id="KW-0813">Transport</keyword>
<evidence type="ECO:0000259" key="19">
    <source>
        <dbReference type="Pfam" id="PF01059"/>
    </source>
</evidence>
<feature type="transmembrane region" description="Helical" evidence="17">
    <location>
        <begin position="372"/>
        <end position="397"/>
    </location>
</feature>
<dbReference type="EC" id="7.1.1.2" evidence="4 17"/>
<feature type="transmembrane region" description="Helical" evidence="17">
    <location>
        <begin position="141"/>
        <end position="160"/>
    </location>
</feature>
<feature type="transmembrane region" description="Helical" evidence="17">
    <location>
        <begin position="292"/>
        <end position="314"/>
    </location>
</feature>
<dbReference type="Pfam" id="PF01059">
    <property type="entry name" value="Oxidored_q5_N"/>
    <property type="match status" value="1"/>
</dbReference>
<dbReference type="AlphaFoldDB" id="A0A173GHI2"/>
<feature type="transmembrane region" description="Helical" evidence="17">
    <location>
        <begin position="108"/>
        <end position="129"/>
    </location>
</feature>
<keyword evidence="12 17" id="KW-0520">NAD</keyword>
<evidence type="ECO:0000256" key="8">
    <source>
        <dbReference type="ARBA" id="ARBA00022692"/>
    </source>
</evidence>
<sequence>MVILMYLFFMMPLSFLNKFWLVNNLLILVTLYFLFKISFLNYSYISYFLGYDFLSYFLVLLSMWILFLMFMASEKLFFMKDYSEIFTFMLLILLLFLILTFFSMNIFIFYMFFEASLIPVLILILGWGYQPERIQAGMYMFFYTITASLPMMLFIFYFYFKFNSLNMSFMSIDMTSFLMYFMMITVFLVKLPMFLFHLWLPKAHVEASVAGSMILAGVMLKLGSYGLMRFLQLFLSLGMKINFFFISMCLIGGIIVSLTCLRQSDLKSLIAYSSVVHMGLLLSGLMTLNYWGMLGCLILMLAHGLCSSGLFVLVNFNYERFNSRNIYINKGMLNIVPFMSLWWFLMVIANMAAPPSLNLLGEIVLINSLINYSFLCMYLMIFLSFFSAVYCLFLYSFSQHGKFFNGLYSFKMFNNRELLLMLMHWYPLNLILLKSDYFVF</sequence>
<comment type="catalytic activity">
    <reaction evidence="16 17">
        <text>a ubiquinone + NADH + 5 H(+)(in) = a ubiquinol + NAD(+) + 4 H(+)(out)</text>
        <dbReference type="Rhea" id="RHEA:29091"/>
        <dbReference type="Rhea" id="RHEA-COMP:9565"/>
        <dbReference type="Rhea" id="RHEA-COMP:9566"/>
        <dbReference type="ChEBI" id="CHEBI:15378"/>
        <dbReference type="ChEBI" id="CHEBI:16389"/>
        <dbReference type="ChEBI" id="CHEBI:17976"/>
        <dbReference type="ChEBI" id="CHEBI:57540"/>
        <dbReference type="ChEBI" id="CHEBI:57945"/>
        <dbReference type="EC" id="7.1.1.2"/>
    </reaction>
</comment>
<evidence type="ECO:0000256" key="4">
    <source>
        <dbReference type="ARBA" id="ARBA00012944"/>
    </source>
</evidence>
<evidence type="ECO:0000256" key="3">
    <source>
        <dbReference type="ARBA" id="ARBA00009025"/>
    </source>
</evidence>
<evidence type="ECO:0000256" key="7">
    <source>
        <dbReference type="ARBA" id="ARBA00022660"/>
    </source>
</evidence>
<comment type="function">
    <text evidence="1">Core subunit of the mitochondrial membrane respiratory chain NADH dehydrogenase (Complex I) that is believed to belong to the minimal assembly required for catalysis. Complex I functions in the transfer of electrons from NADH to the respiratory chain. The immediate electron acceptor for the enzyme is believed to be ubiquinone.</text>
</comment>
<comment type="subcellular location">
    <subcellularLocation>
        <location evidence="2 17">Mitochondrion membrane</location>
        <topology evidence="2 17">Multi-pass membrane protein</topology>
    </subcellularLocation>
</comment>
<gene>
    <name evidence="20" type="primary">ND4</name>
</gene>
<feature type="transmembrane region" description="Helical" evidence="17">
    <location>
        <begin position="212"/>
        <end position="235"/>
    </location>
</feature>
<feature type="transmembrane region" description="Helical" evidence="17">
    <location>
        <begin position="21"/>
        <end position="41"/>
    </location>
</feature>
<feature type="transmembrane region" description="Helical" evidence="17">
    <location>
        <begin position="241"/>
        <end position="261"/>
    </location>
</feature>